<evidence type="ECO:0000313" key="4">
    <source>
        <dbReference type="Proteomes" id="UP000664628"/>
    </source>
</evidence>
<keyword evidence="4" id="KW-1185">Reference proteome</keyword>
<dbReference type="Pfam" id="PF07221">
    <property type="entry name" value="GlcNAc_2-epim"/>
    <property type="match status" value="1"/>
</dbReference>
<organism evidence="3 4">
    <name type="scientific">Fibrella forsythiae</name>
    <dbReference type="NCBI Taxonomy" id="2817061"/>
    <lineage>
        <taxon>Bacteria</taxon>
        <taxon>Pseudomonadati</taxon>
        <taxon>Bacteroidota</taxon>
        <taxon>Cytophagia</taxon>
        <taxon>Cytophagales</taxon>
        <taxon>Spirosomataceae</taxon>
        <taxon>Fibrella</taxon>
    </lineage>
</organism>
<evidence type="ECO:0000256" key="1">
    <source>
        <dbReference type="ARBA" id="ARBA00008558"/>
    </source>
</evidence>
<comment type="caution">
    <text evidence="3">The sequence shown here is derived from an EMBL/GenBank/DDBJ whole genome shotgun (WGS) entry which is preliminary data.</text>
</comment>
<dbReference type="InterPro" id="IPR008928">
    <property type="entry name" value="6-hairpin_glycosidase_sf"/>
</dbReference>
<accession>A0ABS3JHM5</accession>
<keyword evidence="2" id="KW-0413">Isomerase</keyword>
<dbReference type="SUPFAM" id="SSF48208">
    <property type="entry name" value="Six-hairpin glycosidases"/>
    <property type="match status" value="1"/>
</dbReference>
<dbReference type="RefSeq" id="WP_207328859.1">
    <property type="nucleotide sequence ID" value="NZ_JAFMYW010000002.1"/>
</dbReference>
<gene>
    <name evidence="3" type="ORF">J2I46_10010</name>
</gene>
<dbReference type="Proteomes" id="UP000664628">
    <property type="component" value="Unassembled WGS sequence"/>
</dbReference>
<protein>
    <submittedName>
        <fullName evidence="3">AGE family epimerase/isomerase</fullName>
    </submittedName>
</protein>
<proteinExistence type="inferred from homology"/>
<name>A0ABS3JHM5_9BACT</name>
<comment type="similarity">
    <text evidence="1">Belongs to the N-acylglucosamine 2-epimerase family.</text>
</comment>
<evidence type="ECO:0000313" key="3">
    <source>
        <dbReference type="EMBL" id="MBO0948916.1"/>
    </source>
</evidence>
<dbReference type="PANTHER" id="PTHR15108">
    <property type="entry name" value="N-ACYLGLUCOSAMINE-2-EPIMERASE"/>
    <property type="match status" value="1"/>
</dbReference>
<dbReference type="InterPro" id="IPR012341">
    <property type="entry name" value="6hp_glycosidase-like_sf"/>
</dbReference>
<dbReference type="EMBL" id="JAFMYW010000002">
    <property type="protein sequence ID" value="MBO0948916.1"/>
    <property type="molecule type" value="Genomic_DNA"/>
</dbReference>
<reference evidence="3 4" key="1">
    <citation type="submission" date="2021-03" db="EMBL/GenBank/DDBJ databases">
        <title>Fibrella sp. HMF5405 genome sequencing and assembly.</title>
        <authorList>
            <person name="Kang H."/>
            <person name="Kim H."/>
            <person name="Bae S."/>
            <person name="Joh K."/>
        </authorList>
    </citation>
    <scope>NUCLEOTIDE SEQUENCE [LARGE SCALE GENOMIC DNA]</scope>
    <source>
        <strain evidence="3 4">HMF5405</strain>
    </source>
</reference>
<dbReference type="InterPro" id="IPR010819">
    <property type="entry name" value="AGE/CE"/>
</dbReference>
<evidence type="ECO:0000256" key="2">
    <source>
        <dbReference type="ARBA" id="ARBA00023235"/>
    </source>
</evidence>
<sequence>MIDFHKIATHCQTALIDECLPFWLRHACDGLGGGYFDYLTTDGTSIDANKNVARQAEQVWAFAYLYSHIDAQPDWLDHALHGADFLAEHAHTPQMACYTYLDRLGNPTVDPGSLQTPINDPLTGARVAAAYAQIHQATGDDQWAMLAKQTFQVSLRHYQADREAQFTAPTDRPQPVRHLSQPLALLRALVDARPLFAATDWKEVTEPLLDEILNEFLDKRHDILREFVGPGGAFSNTPEGRRVATGLTMEAATLMIDVGTLLGNRKLTLQATNWCLRTCEWAWPLRPEGRTEERQGLARWLDWKDQPITAEGESYRLAGDHLLALAALTNGYWHTRHPEAPRWIKRIYEYTFQHFPDARQNDSWHLALTAQLQPVNSFKATAGTGCYALIRGLASTWQHLDQCARLQPVGLRGVGV</sequence>
<dbReference type="Gene3D" id="1.50.10.10">
    <property type="match status" value="1"/>
</dbReference>